<dbReference type="Proteomes" id="UP000011701">
    <property type="component" value="Chromosome"/>
</dbReference>
<accession>A0A0F6MQB1</accession>
<dbReference type="AlphaFoldDB" id="A0A0F6MQB1"/>
<dbReference type="InterPro" id="IPR012933">
    <property type="entry name" value="HicA_mRNA_interferase"/>
</dbReference>
<dbReference type="RefSeq" id="WP_002668014.1">
    <property type="nucleotide sequence ID" value="NZ_CM001797.1"/>
</dbReference>
<evidence type="ECO:0000313" key="1">
    <source>
        <dbReference type="EMBL" id="EMB23494.1"/>
    </source>
</evidence>
<dbReference type="EMBL" id="AGDY01000004">
    <property type="protein sequence ID" value="EMB23494.1"/>
    <property type="molecule type" value="Genomic_DNA"/>
</dbReference>
<sequence>MNTKNKKTLENIYKRPVPADIFWTDIESLFISLGAEISEGAGSRIRVKLNNTRAVFHRPHPEKITDKGAVNSVRRFLENAGVKND</sequence>
<dbReference type="GO" id="GO:0003729">
    <property type="term" value="F:mRNA binding"/>
    <property type="evidence" value="ECO:0007669"/>
    <property type="project" value="InterPro"/>
</dbReference>
<name>A0A0F6MQB1_TREDN</name>
<dbReference type="PATRIC" id="fig|999434.4.peg.658"/>
<comment type="caution">
    <text evidence="1">The sequence shown here is derived from an EMBL/GenBank/DDBJ whole genome shotgun (WGS) entry which is preliminary data.</text>
</comment>
<dbReference type="HOGENOM" id="CLU_164851_0_0_12"/>
<reference evidence="1" key="1">
    <citation type="submission" date="2012-01" db="EMBL/GenBank/DDBJ databases">
        <title>The Genome Sequence of Treponema denticola OTK.</title>
        <authorList>
            <consortium name="The Broad Institute Genome Sequencing Platform"/>
            <person name="Earl A."/>
            <person name="Ward D."/>
            <person name="Feldgarden M."/>
            <person name="Gevers D."/>
            <person name="Blanton J.M."/>
            <person name="Fenno C.J."/>
            <person name="Baranova O.V."/>
            <person name="Mathney J."/>
            <person name="Dewhirst F.E."/>
            <person name="Izard J."/>
            <person name="Young S.K."/>
            <person name="Zeng Q."/>
            <person name="Gargeya S."/>
            <person name="Fitzgerald M."/>
            <person name="Haas B."/>
            <person name="Abouelleil A."/>
            <person name="Alvarado L."/>
            <person name="Arachchi H.M."/>
            <person name="Berlin A."/>
            <person name="Chapman S.B."/>
            <person name="Gearin G."/>
            <person name="Goldberg J."/>
            <person name="Griggs A."/>
            <person name="Gujja S."/>
            <person name="Hansen M."/>
            <person name="Heiman D."/>
            <person name="Howarth C."/>
            <person name="Larimer J."/>
            <person name="Lui A."/>
            <person name="MacDonald P.J.P."/>
            <person name="McCowen C."/>
            <person name="Montmayeur A."/>
            <person name="Murphy C."/>
            <person name="Neiman D."/>
            <person name="Pearson M."/>
            <person name="Priest M."/>
            <person name="Roberts A."/>
            <person name="Saif S."/>
            <person name="Shea T."/>
            <person name="Sisk P."/>
            <person name="Stolte C."/>
            <person name="Sykes S."/>
            <person name="Wortman J."/>
            <person name="Nusbaum C."/>
            <person name="Birren B."/>
        </authorList>
    </citation>
    <scope>NUCLEOTIDE SEQUENCE [LARGE SCALE GENOMIC DNA]</scope>
    <source>
        <strain evidence="1">OTK</strain>
    </source>
</reference>
<protein>
    <recommendedName>
        <fullName evidence="2">HicA protein</fullName>
    </recommendedName>
</protein>
<gene>
    <name evidence="1" type="ORF">HMPREF9723_00632</name>
</gene>
<organism evidence="1">
    <name type="scientific">Treponema denticola OTK</name>
    <dbReference type="NCBI Taxonomy" id="999434"/>
    <lineage>
        <taxon>Bacteria</taxon>
        <taxon>Pseudomonadati</taxon>
        <taxon>Spirochaetota</taxon>
        <taxon>Spirochaetia</taxon>
        <taxon>Spirochaetales</taxon>
        <taxon>Treponemataceae</taxon>
        <taxon>Treponema</taxon>
    </lineage>
</organism>
<evidence type="ECO:0008006" key="2">
    <source>
        <dbReference type="Google" id="ProtNLM"/>
    </source>
</evidence>
<proteinExistence type="predicted"/>
<dbReference type="Pfam" id="PF07927">
    <property type="entry name" value="HicA_toxin"/>
    <property type="match status" value="1"/>
</dbReference>